<feature type="transmembrane region" description="Helical" evidence="1">
    <location>
        <begin position="82"/>
        <end position="104"/>
    </location>
</feature>
<dbReference type="Proteomes" id="UP000510821">
    <property type="component" value="Chromosome"/>
</dbReference>
<keyword evidence="1" id="KW-0472">Membrane</keyword>
<feature type="transmembrane region" description="Helical" evidence="1">
    <location>
        <begin position="40"/>
        <end position="62"/>
    </location>
</feature>
<accession>A0A7D6BPW4</accession>
<evidence type="ECO:0000313" key="3">
    <source>
        <dbReference type="Proteomes" id="UP000510821"/>
    </source>
</evidence>
<proteinExistence type="predicted"/>
<gene>
    <name evidence="2" type="ORF">Sv326_0028</name>
</gene>
<dbReference type="KEGG" id="flt:Sv326_0028"/>
<organism evidence="2 3">
    <name type="scientific">Fermentimicrarchaeum limneticum</name>
    <dbReference type="NCBI Taxonomy" id="2795018"/>
    <lineage>
        <taxon>Archaea</taxon>
        <taxon>Candidatus Micrarchaeota</taxon>
        <taxon>Candidatus Fermentimicrarchaeales</taxon>
        <taxon>Candidatus Fermentimicrarchaeaceae</taxon>
        <taxon>Candidatus Fermentimicrarchaeum</taxon>
    </lineage>
</organism>
<sequence length="116" mass="11835">MNARYKATLLALVLYMGVASATAVTSMASAIATGLCYFRVLVTGVLPTLSLILFLFAGLAYAAGQAFGAETKAKAQGWAMSLLVGGIIGIVLAVLAPVLVEIFISMSMGGMVTPAC</sequence>
<reference evidence="3" key="1">
    <citation type="submission" date="2020-07" db="EMBL/GenBank/DDBJ databases">
        <title>Metabolic diversity and evolutionary history of the archaeal phylum ###Micrarchaeota### uncovered from a freshwater lake metagenome.</title>
        <authorList>
            <person name="Kadnikov V.V."/>
            <person name="Savvichev A.S."/>
            <person name="Mardanov A.V."/>
            <person name="Beletsky A.V."/>
            <person name="Chupakov A.V."/>
            <person name="Kokryatskaya N.M."/>
            <person name="Pimenov N.V."/>
            <person name="Ravin N.V."/>
        </authorList>
    </citation>
    <scope>NUCLEOTIDE SEQUENCE [LARGE SCALE GENOMIC DNA]</scope>
</reference>
<keyword evidence="1" id="KW-1133">Transmembrane helix</keyword>
<dbReference type="EMBL" id="CP058998">
    <property type="protein sequence ID" value="QLJ52203.1"/>
    <property type="molecule type" value="Genomic_DNA"/>
</dbReference>
<name>A0A7D6BPW4_FERL1</name>
<evidence type="ECO:0000256" key="1">
    <source>
        <dbReference type="SAM" id="Phobius"/>
    </source>
</evidence>
<evidence type="ECO:0000313" key="2">
    <source>
        <dbReference type="EMBL" id="QLJ52203.1"/>
    </source>
</evidence>
<keyword evidence="1" id="KW-0812">Transmembrane</keyword>
<dbReference type="AlphaFoldDB" id="A0A7D6BPW4"/>
<protein>
    <submittedName>
        <fullName evidence="2">Uncharacterized protein</fullName>
    </submittedName>
</protein>